<dbReference type="Pfam" id="PF00664">
    <property type="entry name" value="ABC_membrane"/>
    <property type="match status" value="1"/>
</dbReference>
<feature type="transmembrane region" description="Helical" evidence="7">
    <location>
        <begin position="180"/>
        <end position="197"/>
    </location>
</feature>
<evidence type="ECO:0000313" key="10">
    <source>
        <dbReference type="EMBL" id="OGN06916.1"/>
    </source>
</evidence>
<comment type="subcellular location">
    <subcellularLocation>
        <location evidence="1">Cell membrane</location>
        <topology evidence="1">Multi-pass membrane protein</topology>
    </subcellularLocation>
</comment>
<dbReference type="Proteomes" id="UP000176834">
    <property type="component" value="Unassembled WGS sequence"/>
</dbReference>
<dbReference type="AlphaFoldDB" id="A0A1F8F3U6"/>
<feature type="transmembrane region" description="Helical" evidence="7">
    <location>
        <begin position="154"/>
        <end position="174"/>
    </location>
</feature>
<dbReference type="GO" id="GO:0034040">
    <property type="term" value="F:ATPase-coupled lipid transmembrane transporter activity"/>
    <property type="evidence" value="ECO:0007669"/>
    <property type="project" value="TreeGrafter"/>
</dbReference>
<keyword evidence="2 7" id="KW-0812">Transmembrane</keyword>
<protein>
    <recommendedName>
        <fullName evidence="12">ABC transporter ATP-binding protein</fullName>
    </recommendedName>
</protein>
<gene>
    <name evidence="10" type="ORF">A3B86_02115</name>
</gene>
<dbReference type="PROSITE" id="PS50929">
    <property type="entry name" value="ABC_TM1F"/>
    <property type="match status" value="1"/>
</dbReference>
<evidence type="ECO:0000259" key="8">
    <source>
        <dbReference type="PROSITE" id="PS50893"/>
    </source>
</evidence>
<dbReference type="InterPro" id="IPR039421">
    <property type="entry name" value="Type_1_exporter"/>
</dbReference>
<dbReference type="Gene3D" id="3.40.50.300">
    <property type="entry name" value="P-loop containing nucleotide triphosphate hydrolases"/>
    <property type="match status" value="1"/>
</dbReference>
<feature type="transmembrane region" description="Helical" evidence="7">
    <location>
        <begin position="24"/>
        <end position="52"/>
    </location>
</feature>
<dbReference type="PROSITE" id="PS00211">
    <property type="entry name" value="ABC_TRANSPORTER_1"/>
    <property type="match status" value="1"/>
</dbReference>
<dbReference type="GO" id="GO:0016887">
    <property type="term" value="F:ATP hydrolysis activity"/>
    <property type="evidence" value="ECO:0007669"/>
    <property type="project" value="InterPro"/>
</dbReference>
<reference evidence="10 11" key="1">
    <citation type="journal article" date="2016" name="Nat. Commun.">
        <title>Thousands of microbial genomes shed light on interconnected biogeochemical processes in an aquifer system.</title>
        <authorList>
            <person name="Anantharaman K."/>
            <person name="Brown C.T."/>
            <person name="Hug L.A."/>
            <person name="Sharon I."/>
            <person name="Castelle C.J."/>
            <person name="Probst A.J."/>
            <person name="Thomas B.C."/>
            <person name="Singh A."/>
            <person name="Wilkins M.J."/>
            <person name="Karaoz U."/>
            <person name="Brodie E.L."/>
            <person name="Williams K.H."/>
            <person name="Hubbard S.S."/>
            <person name="Banfield J.F."/>
        </authorList>
    </citation>
    <scope>NUCLEOTIDE SEQUENCE [LARGE SCALE GENOMIC DNA]</scope>
</reference>
<evidence type="ECO:0000259" key="9">
    <source>
        <dbReference type="PROSITE" id="PS50929"/>
    </source>
</evidence>
<evidence type="ECO:0000256" key="3">
    <source>
        <dbReference type="ARBA" id="ARBA00022741"/>
    </source>
</evidence>
<keyword evidence="3" id="KW-0547">Nucleotide-binding</keyword>
<name>A0A1F8F3U6_9BACT</name>
<accession>A0A1F8F3U6</accession>
<dbReference type="InterPro" id="IPR003439">
    <property type="entry name" value="ABC_transporter-like_ATP-bd"/>
</dbReference>
<evidence type="ECO:0000256" key="5">
    <source>
        <dbReference type="ARBA" id="ARBA00022989"/>
    </source>
</evidence>
<feature type="transmembrane region" description="Helical" evidence="7">
    <location>
        <begin position="82"/>
        <end position="103"/>
    </location>
</feature>
<dbReference type="InterPro" id="IPR017871">
    <property type="entry name" value="ABC_transporter-like_CS"/>
</dbReference>
<dbReference type="PANTHER" id="PTHR24221:SF654">
    <property type="entry name" value="ATP-BINDING CASSETTE SUB-FAMILY B MEMBER 6"/>
    <property type="match status" value="1"/>
</dbReference>
<dbReference type="GO" id="GO:0005524">
    <property type="term" value="F:ATP binding"/>
    <property type="evidence" value="ECO:0007669"/>
    <property type="project" value="UniProtKB-KW"/>
</dbReference>
<proteinExistence type="predicted"/>
<evidence type="ECO:0000313" key="11">
    <source>
        <dbReference type="Proteomes" id="UP000176834"/>
    </source>
</evidence>
<feature type="domain" description="ABC transporter" evidence="8">
    <location>
        <begin position="356"/>
        <end position="590"/>
    </location>
</feature>
<dbReference type="GO" id="GO:0005886">
    <property type="term" value="C:plasma membrane"/>
    <property type="evidence" value="ECO:0007669"/>
    <property type="project" value="UniProtKB-SubCell"/>
</dbReference>
<dbReference type="SUPFAM" id="SSF52540">
    <property type="entry name" value="P-loop containing nucleoside triphosphate hydrolases"/>
    <property type="match status" value="1"/>
</dbReference>
<dbReference type="PROSITE" id="PS50893">
    <property type="entry name" value="ABC_TRANSPORTER_2"/>
    <property type="match status" value="1"/>
</dbReference>
<evidence type="ECO:0000256" key="4">
    <source>
        <dbReference type="ARBA" id="ARBA00022840"/>
    </source>
</evidence>
<dbReference type="GO" id="GO:0140359">
    <property type="term" value="F:ABC-type transporter activity"/>
    <property type="evidence" value="ECO:0007669"/>
    <property type="project" value="InterPro"/>
</dbReference>
<evidence type="ECO:0000256" key="7">
    <source>
        <dbReference type="SAM" id="Phobius"/>
    </source>
</evidence>
<evidence type="ECO:0000256" key="2">
    <source>
        <dbReference type="ARBA" id="ARBA00022692"/>
    </source>
</evidence>
<dbReference type="InterPro" id="IPR003593">
    <property type="entry name" value="AAA+_ATPase"/>
</dbReference>
<keyword evidence="5 7" id="KW-1133">Transmembrane helix</keyword>
<dbReference type="SMART" id="SM00382">
    <property type="entry name" value="AAA"/>
    <property type="match status" value="1"/>
</dbReference>
<dbReference type="InterPro" id="IPR027417">
    <property type="entry name" value="P-loop_NTPase"/>
</dbReference>
<feature type="transmembrane region" description="Helical" evidence="7">
    <location>
        <begin position="290"/>
        <end position="310"/>
    </location>
</feature>
<dbReference type="Gene3D" id="1.20.1560.10">
    <property type="entry name" value="ABC transporter type 1, transmembrane domain"/>
    <property type="match status" value="1"/>
</dbReference>
<dbReference type="EMBL" id="MGJN01000013">
    <property type="protein sequence ID" value="OGN06916.1"/>
    <property type="molecule type" value="Genomic_DNA"/>
</dbReference>
<keyword evidence="4" id="KW-0067">ATP-binding</keyword>
<comment type="caution">
    <text evidence="10">The sequence shown here is derived from an EMBL/GenBank/DDBJ whole genome shotgun (WGS) entry which is preliminary data.</text>
</comment>
<dbReference type="FunFam" id="3.40.50.300:FF:000218">
    <property type="entry name" value="Multidrug ABC transporter ATP-binding protein"/>
    <property type="match status" value="1"/>
</dbReference>
<dbReference type="InterPro" id="IPR036640">
    <property type="entry name" value="ABC1_TM_sf"/>
</dbReference>
<keyword evidence="6 7" id="KW-0472">Membrane</keyword>
<evidence type="ECO:0000256" key="1">
    <source>
        <dbReference type="ARBA" id="ARBA00004651"/>
    </source>
</evidence>
<organism evidence="10 11">
    <name type="scientific">Candidatus Yanofskybacteria bacterium RIFCSPHIGHO2_02_FULL_38_22b</name>
    <dbReference type="NCBI Taxonomy" id="1802673"/>
    <lineage>
        <taxon>Bacteria</taxon>
        <taxon>Candidatus Yanofskyibacteriota</taxon>
    </lineage>
</organism>
<evidence type="ECO:0008006" key="12">
    <source>
        <dbReference type="Google" id="ProtNLM"/>
    </source>
</evidence>
<feature type="domain" description="ABC transmembrane type-1" evidence="9">
    <location>
        <begin position="62"/>
        <end position="322"/>
    </location>
</feature>
<dbReference type="InterPro" id="IPR011527">
    <property type="entry name" value="ABC1_TM_dom"/>
</dbReference>
<dbReference type="Pfam" id="PF00005">
    <property type="entry name" value="ABC_tran"/>
    <property type="match status" value="1"/>
</dbReference>
<dbReference type="SUPFAM" id="SSF90123">
    <property type="entry name" value="ABC transporter transmembrane region"/>
    <property type="match status" value="1"/>
</dbReference>
<evidence type="ECO:0000256" key="6">
    <source>
        <dbReference type="ARBA" id="ARBA00023136"/>
    </source>
</evidence>
<sequence>MDIYKLRTTLKLVIKAFKKYNLKFGLMIGLGFLAGIFGSVGIGAVIPLFSFITKGQAVGDDFISQIISNIFTTINLPFTLPWLLTLMVLLFVLKSLTTFFATYMSAKFSAQYENDIREIMFTKVVNSSWLHLIEQKPGYIERVLMNDISASSSILQHVSNIILTSASLATYIIVAMNISMPITLTTLLVGIVIFFALKPIFYKTRKITEEMTKTDKRTTHHILEVLFGMKIVKSLNAEDKVTQLAKNDFKDLERRRVKSAIYHTVVGSLMEPVGITFVAALFLLNYNSSVFNIAAFAAIVYLVQKMFTFIQSIQGKINAVNGVVPYLQIMLDYWQEAANNQEVDGDINKFSFKNKIEFKNVSFAYNQETNILNNLNLEIKKTEMVGIIGPSGGGKTTLVDLMLRLFNPGSGEILIDNQNASKINLKNWRENIGYVAQDIFLINDTIENNIKFYDKSIDHGRVIEASKMANIYDFIETLPEGFQTKVGERGIKLSGGQRQRIALARTLIRKPEILILDEATSSLDSDSEAMIQNSIKDLRGKTTLVVIAHRLSTVQHADKLYAVDHGEIIESGTPSELLANKDSYFSKSYNIN</sequence>
<dbReference type="PANTHER" id="PTHR24221">
    <property type="entry name" value="ATP-BINDING CASSETTE SUB-FAMILY B"/>
    <property type="match status" value="1"/>
</dbReference>